<reference evidence="2" key="1">
    <citation type="submission" date="2021-03" db="EMBL/GenBank/DDBJ databases">
        <title>Comparative genomics and phylogenomic investigation of the class Geoglossomycetes provide insights into ecological specialization and systematics.</title>
        <authorList>
            <person name="Melie T."/>
            <person name="Pirro S."/>
            <person name="Miller A.N."/>
            <person name="Quandt A."/>
        </authorList>
    </citation>
    <scope>NUCLEOTIDE SEQUENCE</scope>
    <source>
        <strain evidence="2">CAQ_001_2017</strain>
    </source>
</reference>
<dbReference type="Proteomes" id="UP000750711">
    <property type="component" value="Unassembled WGS sequence"/>
</dbReference>
<evidence type="ECO:0000313" key="2">
    <source>
        <dbReference type="EMBL" id="KAH0565510.1"/>
    </source>
</evidence>
<protein>
    <submittedName>
        <fullName evidence="2">Uncharacterized protein</fullName>
    </submittedName>
</protein>
<evidence type="ECO:0000313" key="3">
    <source>
        <dbReference type="Proteomes" id="UP000750711"/>
    </source>
</evidence>
<name>A0A9P8LGL4_9PEZI</name>
<gene>
    <name evidence="2" type="ORF">GP486_001084</name>
</gene>
<keyword evidence="3" id="KW-1185">Reference proteome</keyword>
<organism evidence="2 3">
    <name type="scientific">Trichoglossum hirsutum</name>
    <dbReference type="NCBI Taxonomy" id="265104"/>
    <lineage>
        <taxon>Eukaryota</taxon>
        <taxon>Fungi</taxon>
        <taxon>Dikarya</taxon>
        <taxon>Ascomycota</taxon>
        <taxon>Pezizomycotina</taxon>
        <taxon>Geoglossomycetes</taxon>
        <taxon>Geoglossales</taxon>
        <taxon>Geoglossaceae</taxon>
        <taxon>Trichoglossum</taxon>
    </lineage>
</organism>
<comment type="caution">
    <text evidence="2">The sequence shown here is derived from an EMBL/GenBank/DDBJ whole genome shotgun (WGS) entry which is preliminary data.</text>
</comment>
<feature type="region of interest" description="Disordered" evidence="1">
    <location>
        <begin position="101"/>
        <end position="159"/>
    </location>
</feature>
<feature type="compositionally biased region" description="Acidic residues" evidence="1">
    <location>
        <begin position="134"/>
        <end position="143"/>
    </location>
</feature>
<accession>A0A9P8LGL4</accession>
<dbReference type="AlphaFoldDB" id="A0A9P8LGL4"/>
<dbReference type="EMBL" id="JAGHQM010000086">
    <property type="protein sequence ID" value="KAH0565510.1"/>
    <property type="molecule type" value="Genomic_DNA"/>
</dbReference>
<sequence>MAILVDDLPAVPLPALSGLGPADVLLRTDGAGGLPLPDLGIGEAGGAQPVSGLALPVLSVAEGLEGLVPVVAAGEGGRGGVGGSEAAEKCVSMVEDLVVDVNVPRPRDRTLGGGDDDGGGGKAGPMMAARGSESESESEDGGEGEGARFGLGEQAEDGP</sequence>
<proteinExistence type="predicted"/>
<evidence type="ECO:0000256" key="1">
    <source>
        <dbReference type="SAM" id="MobiDB-lite"/>
    </source>
</evidence>